<reference evidence="2" key="2">
    <citation type="journal article" date="2022" name="Hortic Res">
        <title>The genome of Dioscorea zingiberensis sheds light on the biosynthesis, origin and evolution of the medicinally important diosgenin saponins.</title>
        <authorList>
            <person name="Li Y."/>
            <person name="Tan C."/>
            <person name="Li Z."/>
            <person name="Guo J."/>
            <person name="Li S."/>
            <person name="Chen X."/>
            <person name="Wang C."/>
            <person name="Dai X."/>
            <person name="Yang H."/>
            <person name="Song W."/>
            <person name="Hou L."/>
            <person name="Xu J."/>
            <person name="Tong Z."/>
            <person name="Xu A."/>
            <person name="Yuan X."/>
            <person name="Wang W."/>
            <person name="Yang Q."/>
            <person name="Chen L."/>
            <person name="Sun Z."/>
            <person name="Wang K."/>
            <person name="Pan B."/>
            <person name="Chen J."/>
            <person name="Bao Y."/>
            <person name="Liu F."/>
            <person name="Qi X."/>
            <person name="Gang D.R."/>
            <person name="Wen J."/>
            <person name="Li J."/>
        </authorList>
    </citation>
    <scope>NUCLEOTIDE SEQUENCE</scope>
    <source>
        <strain evidence="2">Dzin_1.0</strain>
    </source>
</reference>
<proteinExistence type="predicted"/>
<dbReference type="Proteomes" id="UP001085076">
    <property type="component" value="Miscellaneous, Linkage group lg04"/>
</dbReference>
<reference evidence="2" key="1">
    <citation type="submission" date="2021-03" db="EMBL/GenBank/DDBJ databases">
        <authorList>
            <person name="Li Z."/>
            <person name="Yang C."/>
        </authorList>
    </citation>
    <scope>NUCLEOTIDE SEQUENCE</scope>
    <source>
        <strain evidence="2">Dzin_1.0</strain>
        <tissue evidence="2">Leaf</tissue>
    </source>
</reference>
<dbReference type="Pfam" id="PF03372">
    <property type="entry name" value="Exo_endo_phos"/>
    <property type="match status" value="1"/>
</dbReference>
<evidence type="ECO:0000313" key="3">
    <source>
        <dbReference type="Proteomes" id="UP001085076"/>
    </source>
</evidence>
<dbReference type="GO" id="GO:0003824">
    <property type="term" value="F:catalytic activity"/>
    <property type="evidence" value="ECO:0007669"/>
    <property type="project" value="InterPro"/>
</dbReference>
<dbReference type="SUPFAM" id="SSF56219">
    <property type="entry name" value="DNase I-like"/>
    <property type="match status" value="1"/>
</dbReference>
<name>A0A9D5HGR5_9LILI</name>
<evidence type="ECO:0000313" key="2">
    <source>
        <dbReference type="EMBL" id="KAJ0975885.1"/>
    </source>
</evidence>
<dbReference type="AlphaFoldDB" id="A0A9D5HGR5"/>
<organism evidence="2 3">
    <name type="scientific">Dioscorea zingiberensis</name>
    <dbReference type="NCBI Taxonomy" id="325984"/>
    <lineage>
        <taxon>Eukaryota</taxon>
        <taxon>Viridiplantae</taxon>
        <taxon>Streptophyta</taxon>
        <taxon>Embryophyta</taxon>
        <taxon>Tracheophyta</taxon>
        <taxon>Spermatophyta</taxon>
        <taxon>Magnoliopsida</taxon>
        <taxon>Liliopsida</taxon>
        <taxon>Dioscoreales</taxon>
        <taxon>Dioscoreaceae</taxon>
        <taxon>Dioscorea</taxon>
    </lineage>
</organism>
<evidence type="ECO:0000259" key="1">
    <source>
        <dbReference type="Pfam" id="PF03372"/>
    </source>
</evidence>
<feature type="domain" description="Endonuclease/exonuclease/phosphatase" evidence="1">
    <location>
        <begin position="9"/>
        <end position="229"/>
    </location>
</feature>
<dbReference type="Gene3D" id="3.60.10.10">
    <property type="entry name" value="Endonuclease/exonuclease/phosphatase"/>
    <property type="match status" value="1"/>
</dbReference>
<comment type="caution">
    <text evidence="2">The sequence shown here is derived from an EMBL/GenBank/DDBJ whole genome shotgun (WGS) entry which is preliminary data.</text>
</comment>
<gene>
    <name evidence="2" type="ORF">J5N97_017850</name>
</gene>
<keyword evidence="3" id="KW-1185">Reference proteome</keyword>
<dbReference type="PANTHER" id="PTHR33710:SF62">
    <property type="entry name" value="DUF4283 DOMAIN PROTEIN"/>
    <property type="match status" value="1"/>
</dbReference>
<sequence>MESIKLICWNCRGVSNSATISRIKSIIRMHQPDLVCLVETRADADRAYTFCKKFAKRWHWAAIPAQGMSRGIVVLWKHNIGLVTPFAISKYSLHLVISADNPKEWVLTVVYNSQRLQVQKSHWLELETFSSLELPWILVGDFNAIRNSEEHRGGGFNHYSSKSKCFNDFITDNQLFDLGFIGSPFTWCNNQLGLTRRWARLDRVLANNSWLTKFDSYFNKHLSRTASDHSPLFLNARFFSHQKQKVFRFDNFWFEYDNCHLNVWNAWNNRPRANPMHAFSHSISKTRTLLCKWKTKELTPLEKHIQ</sequence>
<dbReference type="OrthoDB" id="785361at2759"/>
<dbReference type="InterPro" id="IPR005135">
    <property type="entry name" value="Endo/exonuclease/phosphatase"/>
</dbReference>
<dbReference type="InterPro" id="IPR036691">
    <property type="entry name" value="Endo/exonu/phosph_ase_sf"/>
</dbReference>
<dbReference type="EMBL" id="JAGGNH010000004">
    <property type="protein sequence ID" value="KAJ0975885.1"/>
    <property type="molecule type" value="Genomic_DNA"/>
</dbReference>
<dbReference type="PANTHER" id="PTHR33710">
    <property type="entry name" value="BNAC02G09200D PROTEIN"/>
    <property type="match status" value="1"/>
</dbReference>
<protein>
    <recommendedName>
        <fullName evidence="1">Endonuclease/exonuclease/phosphatase domain-containing protein</fullName>
    </recommendedName>
</protein>
<accession>A0A9D5HGR5</accession>